<accession>A0ACC0FP64</accession>
<proteinExistence type="predicted"/>
<protein>
    <submittedName>
        <fullName evidence="1">High mobility group B protein 13</fullName>
    </submittedName>
</protein>
<gene>
    <name evidence="1" type="ORF">LOK49_LG12G01101</name>
</gene>
<sequence>MYEDVTERVLDREMQWLDFGYGVDAIGREIEKLLIDDLIVEVANMKEKDLLKPKQPMSAFFMFRNEQRAESKSGWEVIEEWNNMTEKQKKPYEKIAKQSMEKYLEEMEAYKQRKEEESANPKKEEDEMMKIHKQEALELLKKKEKRKENR</sequence>
<organism evidence="1 2">
    <name type="scientific">Camellia lanceoleosa</name>
    <dbReference type="NCBI Taxonomy" id="1840588"/>
    <lineage>
        <taxon>Eukaryota</taxon>
        <taxon>Viridiplantae</taxon>
        <taxon>Streptophyta</taxon>
        <taxon>Embryophyta</taxon>
        <taxon>Tracheophyta</taxon>
        <taxon>Spermatophyta</taxon>
        <taxon>Magnoliopsida</taxon>
        <taxon>eudicotyledons</taxon>
        <taxon>Gunneridae</taxon>
        <taxon>Pentapetalae</taxon>
        <taxon>asterids</taxon>
        <taxon>Ericales</taxon>
        <taxon>Theaceae</taxon>
        <taxon>Camellia</taxon>
    </lineage>
</organism>
<reference evidence="1 2" key="1">
    <citation type="journal article" date="2022" name="Plant J.">
        <title>Chromosome-level genome of Camellia lanceoleosa provides a valuable resource for understanding genome evolution and self-incompatibility.</title>
        <authorList>
            <person name="Gong W."/>
            <person name="Xiao S."/>
            <person name="Wang L."/>
            <person name="Liao Z."/>
            <person name="Chang Y."/>
            <person name="Mo W."/>
            <person name="Hu G."/>
            <person name="Li W."/>
            <person name="Zhao G."/>
            <person name="Zhu H."/>
            <person name="Hu X."/>
            <person name="Ji K."/>
            <person name="Xiang X."/>
            <person name="Song Q."/>
            <person name="Yuan D."/>
            <person name="Jin S."/>
            <person name="Zhang L."/>
        </authorList>
    </citation>
    <scope>NUCLEOTIDE SEQUENCE [LARGE SCALE GENOMIC DNA]</scope>
    <source>
        <strain evidence="1">SQ_2022a</strain>
    </source>
</reference>
<evidence type="ECO:0000313" key="1">
    <source>
        <dbReference type="EMBL" id="KAI7990530.1"/>
    </source>
</evidence>
<comment type="caution">
    <text evidence="1">The sequence shown here is derived from an EMBL/GenBank/DDBJ whole genome shotgun (WGS) entry which is preliminary data.</text>
</comment>
<evidence type="ECO:0000313" key="2">
    <source>
        <dbReference type="Proteomes" id="UP001060215"/>
    </source>
</evidence>
<dbReference type="EMBL" id="CM045770">
    <property type="protein sequence ID" value="KAI7990530.1"/>
    <property type="molecule type" value="Genomic_DNA"/>
</dbReference>
<keyword evidence="2" id="KW-1185">Reference proteome</keyword>
<dbReference type="Proteomes" id="UP001060215">
    <property type="component" value="Chromosome 13"/>
</dbReference>
<name>A0ACC0FP64_9ERIC</name>